<accession>A0A1H7B0E6</accession>
<dbReference type="RefSeq" id="WP_092265172.1">
    <property type="nucleotide sequence ID" value="NZ_FNZA01000015.1"/>
</dbReference>
<dbReference type="GO" id="GO:0003677">
    <property type="term" value="F:DNA binding"/>
    <property type="evidence" value="ECO:0007669"/>
    <property type="project" value="UniProtKB-KW"/>
</dbReference>
<feature type="domain" description="HTH cro/C1-type" evidence="1">
    <location>
        <begin position="15"/>
        <end position="80"/>
    </location>
</feature>
<name>A0A1H7B0E6_9DEIO</name>
<evidence type="ECO:0000313" key="2">
    <source>
        <dbReference type="EMBL" id="SEJ70354.1"/>
    </source>
</evidence>
<dbReference type="InterPro" id="IPR001387">
    <property type="entry name" value="Cro/C1-type_HTH"/>
</dbReference>
<sequence length="84" mass="9084">MTTGGGKYTARVTFRELLETRGLSAYRVATEGRGTVSRNAVYALARGEVDRVDLGTLGKLADVLERLTGDRVTVGDLLTLERTP</sequence>
<evidence type="ECO:0000313" key="3">
    <source>
        <dbReference type="Proteomes" id="UP000199223"/>
    </source>
</evidence>
<protein>
    <submittedName>
        <fullName evidence="2">Cro/C1-type HTH DNA-binding domain-containing protein</fullName>
    </submittedName>
</protein>
<dbReference type="STRING" id="856736.SAMN04488058_11514"/>
<dbReference type="EMBL" id="FNZA01000015">
    <property type="protein sequence ID" value="SEJ70354.1"/>
    <property type="molecule type" value="Genomic_DNA"/>
</dbReference>
<dbReference type="OrthoDB" id="72528at2"/>
<dbReference type="Proteomes" id="UP000199223">
    <property type="component" value="Unassembled WGS sequence"/>
</dbReference>
<reference evidence="3" key="1">
    <citation type="submission" date="2016-10" db="EMBL/GenBank/DDBJ databases">
        <authorList>
            <person name="Varghese N."/>
            <person name="Submissions S."/>
        </authorList>
    </citation>
    <scope>NUCLEOTIDE SEQUENCE [LARGE SCALE GENOMIC DNA]</scope>
    <source>
        <strain evidence="3">CGMCC 1.10218</strain>
    </source>
</reference>
<dbReference type="AlphaFoldDB" id="A0A1H7B0E6"/>
<proteinExistence type="predicted"/>
<evidence type="ECO:0000259" key="1">
    <source>
        <dbReference type="Pfam" id="PF13443"/>
    </source>
</evidence>
<keyword evidence="3" id="KW-1185">Reference proteome</keyword>
<organism evidence="2 3">
    <name type="scientific">Deinococcus reticulitermitis</name>
    <dbReference type="NCBI Taxonomy" id="856736"/>
    <lineage>
        <taxon>Bacteria</taxon>
        <taxon>Thermotogati</taxon>
        <taxon>Deinococcota</taxon>
        <taxon>Deinococci</taxon>
        <taxon>Deinococcales</taxon>
        <taxon>Deinococcaceae</taxon>
        <taxon>Deinococcus</taxon>
    </lineage>
</organism>
<keyword evidence="2" id="KW-0238">DNA-binding</keyword>
<dbReference type="Pfam" id="PF13443">
    <property type="entry name" value="HTH_26"/>
    <property type="match status" value="1"/>
</dbReference>
<gene>
    <name evidence="2" type="ORF">SAMN04488058_11514</name>
</gene>